<proteinExistence type="predicted"/>
<organism evidence="1 2">
    <name type="scientific">Burkholderia singularis</name>
    <dbReference type="NCBI Taxonomy" id="1503053"/>
    <lineage>
        <taxon>Bacteria</taxon>
        <taxon>Pseudomonadati</taxon>
        <taxon>Pseudomonadota</taxon>
        <taxon>Betaproteobacteria</taxon>
        <taxon>Burkholderiales</taxon>
        <taxon>Burkholderiaceae</taxon>
        <taxon>Burkholderia</taxon>
        <taxon>pseudomallei group</taxon>
    </lineage>
</organism>
<reference evidence="1 2" key="1">
    <citation type="submission" date="2017-04" db="EMBL/GenBank/DDBJ databases">
        <authorList>
            <person name="Afonso C.L."/>
            <person name="Miller P.J."/>
            <person name="Scott M.A."/>
            <person name="Spackman E."/>
            <person name="Goraichik I."/>
            <person name="Dimitrov K.M."/>
            <person name="Suarez D.L."/>
            <person name="Swayne D.E."/>
        </authorList>
    </citation>
    <scope>NUCLEOTIDE SEQUENCE [LARGE SCALE GENOMIC DNA]</scope>
    <source>
        <strain evidence="1">LMG 28154</strain>
    </source>
</reference>
<sequence length="37" mass="4256">MDSGTLVRRKAFEKRAAGRLVKCRMCALTFTYRFKSG</sequence>
<dbReference type="AlphaFoldDB" id="A0A238GZP7"/>
<evidence type="ECO:0000313" key="1">
    <source>
        <dbReference type="EMBL" id="SMF98443.1"/>
    </source>
</evidence>
<name>A0A238GZP7_9BURK</name>
<evidence type="ECO:0000313" key="2">
    <source>
        <dbReference type="Proteomes" id="UP000198460"/>
    </source>
</evidence>
<accession>A0A238GZP7</accession>
<dbReference type="EMBL" id="FXAN01000025">
    <property type="protein sequence ID" value="SMF98443.1"/>
    <property type="molecule type" value="Genomic_DNA"/>
</dbReference>
<protein>
    <submittedName>
        <fullName evidence="1">Uncharacterized protein</fullName>
    </submittedName>
</protein>
<gene>
    <name evidence="1" type="ORF">BSIN_1728</name>
</gene>
<dbReference type="Proteomes" id="UP000198460">
    <property type="component" value="Unassembled WGS sequence"/>
</dbReference>